<feature type="binding site" evidence="11">
    <location>
        <position position="143"/>
    </location>
    <ligand>
        <name>Zn(2+)</name>
        <dbReference type="ChEBI" id="CHEBI:29105"/>
    </ligand>
</feature>
<feature type="binding site" evidence="11">
    <location>
        <position position="103"/>
    </location>
    <ligand>
        <name>Zn(2+)</name>
        <dbReference type="ChEBI" id="CHEBI:29105"/>
    </ligand>
</feature>
<evidence type="ECO:0000256" key="9">
    <source>
        <dbReference type="ARBA" id="ARBA00023125"/>
    </source>
</evidence>
<name>A0A516Q3L3_9ACTN</name>
<dbReference type="RefSeq" id="WP_143987755.1">
    <property type="nucleotide sequence ID" value="NZ_CP041692.1"/>
</dbReference>
<keyword evidence="8" id="KW-0805">Transcription regulation</keyword>
<dbReference type="EMBL" id="CP041692">
    <property type="protein sequence ID" value="QDP97801.1"/>
    <property type="molecule type" value="Genomic_DNA"/>
</dbReference>
<dbReference type="KEGG" id="mik:FOE78_19490"/>
<reference evidence="12 13" key="1">
    <citation type="submission" date="2019-07" db="EMBL/GenBank/DDBJ databases">
        <title>Microlunatus dokdonensis sp. nov. isolated from the rhizospheric soil of the wild plant Elymus tsukushiensis.</title>
        <authorList>
            <person name="Ghim S.-Y."/>
            <person name="Hwang Y.-J."/>
            <person name="Son J.-S."/>
            <person name="Shin J.-H."/>
        </authorList>
    </citation>
    <scope>NUCLEOTIDE SEQUENCE [LARGE SCALE GENOMIC DNA]</scope>
    <source>
        <strain evidence="12 13">KUDC0627</strain>
    </source>
</reference>
<evidence type="ECO:0000313" key="13">
    <source>
        <dbReference type="Proteomes" id="UP000319263"/>
    </source>
</evidence>
<dbReference type="InterPro" id="IPR036388">
    <property type="entry name" value="WH-like_DNA-bd_sf"/>
</dbReference>
<dbReference type="Proteomes" id="UP000319263">
    <property type="component" value="Chromosome"/>
</dbReference>
<dbReference type="InterPro" id="IPR036390">
    <property type="entry name" value="WH_DNA-bd_sf"/>
</dbReference>
<evidence type="ECO:0000256" key="10">
    <source>
        <dbReference type="ARBA" id="ARBA00023163"/>
    </source>
</evidence>
<keyword evidence="6 11" id="KW-0862">Zinc</keyword>
<protein>
    <submittedName>
        <fullName evidence="12">Transcriptional repressor</fullName>
    </submittedName>
</protein>
<dbReference type="PANTHER" id="PTHR33202:SF18">
    <property type="entry name" value="TRANSCRIPTIONAL REGULATOR FURA"/>
    <property type="match status" value="1"/>
</dbReference>
<evidence type="ECO:0000256" key="7">
    <source>
        <dbReference type="ARBA" id="ARBA00023004"/>
    </source>
</evidence>
<dbReference type="InterPro" id="IPR002481">
    <property type="entry name" value="FUR"/>
</dbReference>
<dbReference type="SUPFAM" id="SSF46785">
    <property type="entry name" value="Winged helix' DNA-binding domain"/>
    <property type="match status" value="1"/>
</dbReference>
<evidence type="ECO:0000256" key="6">
    <source>
        <dbReference type="ARBA" id="ARBA00022833"/>
    </source>
</evidence>
<dbReference type="PANTHER" id="PTHR33202">
    <property type="entry name" value="ZINC UPTAKE REGULATION PROTEIN"/>
    <property type="match status" value="1"/>
</dbReference>
<evidence type="ECO:0000256" key="2">
    <source>
        <dbReference type="ARBA" id="ARBA00007957"/>
    </source>
</evidence>
<dbReference type="GO" id="GO:0003700">
    <property type="term" value="F:DNA-binding transcription factor activity"/>
    <property type="evidence" value="ECO:0007669"/>
    <property type="project" value="InterPro"/>
</dbReference>
<evidence type="ECO:0000256" key="1">
    <source>
        <dbReference type="ARBA" id="ARBA00004496"/>
    </source>
</evidence>
<keyword evidence="13" id="KW-1185">Reference proteome</keyword>
<dbReference type="AlphaFoldDB" id="A0A516Q3L3"/>
<keyword evidence="3" id="KW-0963">Cytoplasm</keyword>
<accession>A0A516Q3L3</accession>
<sequence length="169" mass="18239">MTVTEAPAAQDDWRERLRQAGLRVTQPRLAVLDAVRDNSHLAADQVSDRVRAKIGTVSTQAVYDALNTLTEHQILRRIEPAGSSMLFEINAGDNHHHIVCRSCGAIVDVPCAVGSMPCAVPQQTYGFVVDEAEVTYWGLCPDCVARSVSSAAAVDPQFEGAASGRDLHQ</sequence>
<evidence type="ECO:0000256" key="5">
    <source>
        <dbReference type="ARBA" id="ARBA00022723"/>
    </source>
</evidence>
<keyword evidence="4" id="KW-0678">Repressor</keyword>
<dbReference type="GO" id="GO:0000976">
    <property type="term" value="F:transcription cis-regulatory region binding"/>
    <property type="evidence" value="ECO:0007669"/>
    <property type="project" value="TreeGrafter"/>
</dbReference>
<dbReference type="Pfam" id="PF01475">
    <property type="entry name" value="FUR"/>
    <property type="match status" value="1"/>
</dbReference>
<evidence type="ECO:0000256" key="4">
    <source>
        <dbReference type="ARBA" id="ARBA00022491"/>
    </source>
</evidence>
<proteinExistence type="inferred from homology"/>
<dbReference type="GO" id="GO:0045892">
    <property type="term" value="P:negative regulation of DNA-templated transcription"/>
    <property type="evidence" value="ECO:0007669"/>
    <property type="project" value="TreeGrafter"/>
</dbReference>
<keyword evidence="7" id="KW-0408">Iron</keyword>
<evidence type="ECO:0000256" key="11">
    <source>
        <dbReference type="PIRSR" id="PIRSR602481-1"/>
    </source>
</evidence>
<dbReference type="GO" id="GO:1900376">
    <property type="term" value="P:regulation of secondary metabolite biosynthetic process"/>
    <property type="evidence" value="ECO:0007669"/>
    <property type="project" value="TreeGrafter"/>
</dbReference>
<feature type="binding site" evidence="11">
    <location>
        <position position="100"/>
    </location>
    <ligand>
        <name>Zn(2+)</name>
        <dbReference type="ChEBI" id="CHEBI:29105"/>
    </ligand>
</feature>
<comment type="similarity">
    <text evidence="2">Belongs to the Fur family.</text>
</comment>
<organism evidence="12 13">
    <name type="scientific">Microlunatus elymi</name>
    <dbReference type="NCBI Taxonomy" id="2596828"/>
    <lineage>
        <taxon>Bacteria</taxon>
        <taxon>Bacillati</taxon>
        <taxon>Actinomycetota</taxon>
        <taxon>Actinomycetes</taxon>
        <taxon>Propionibacteriales</taxon>
        <taxon>Propionibacteriaceae</taxon>
        <taxon>Microlunatus</taxon>
    </lineage>
</organism>
<comment type="cofactor">
    <cofactor evidence="11">
        <name>Zn(2+)</name>
        <dbReference type="ChEBI" id="CHEBI:29105"/>
    </cofactor>
    <text evidence="11">Binds 1 zinc ion per subunit.</text>
</comment>
<gene>
    <name evidence="12" type="ORF">FOE78_19490</name>
</gene>
<dbReference type="GO" id="GO:0008270">
    <property type="term" value="F:zinc ion binding"/>
    <property type="evidence" value="ECO:0007669"/>
    <property type="project" value="TreeGrafter"/>
</dbReference>
<comment type="subcellular location">
    <subcellularLocation>
        <location evidence="1">Cytoplasm</location>
    </subcellularLocation>
</comment>
<dbReference type="Gene3D" id="1.10.10.10">
    <property type="entry name" value="Winged helix-like DNA-binding domain superfamily/Winged helix DNA-binding domain"/>
    <property type="match status" value="1"/>
</dbReference>
<evidence type="ECO:0000313" key="12">
    <source>
        <dbReference type="EMBL" id="QDP97801.1"/>
    </source>
</evidence>
<dbReference type="Gene3D" id="3.30.1490.190">
    <property type="match status" value="1"/>
</dbReference>
<dbReference type="CDD" id="cd07153">
    <property type="entry name" value="Fur_like"/>
    <property type="match status" value="1"/>
</dbReference>
<feature type="binding site" evidence="11">
    <location>
        <position position="140"/>
    </location>
    <ligand>
        <name>Zn(2+)</name>
        <dbReference type="ChEBI" id="CHEBI:29105"/>
    </ligand>
</feature>
<keyword evidence="9" id="KW-0238">DNA-binding</keyword>
<evidence type="ECO:0000256" key="3">
    <source>
        <dbReference type="ARBA" id="ARBA00022490"/>
    </source>
</evidence>
<keyword evidence="10" id="KW-0804">Transcription</keyword>
<dbReference type="GO" id="GO:0005737">
    <property type="term" value="C:cytoplasm"/>
    <property type="evidence" value="ECO:0007669"/>
    <property type="project" value="UniProtKB-SubCell"/>
</dbReference>
<evidence type="ECO:0000256" key="8">
    <source>
        <dbReference type="ARBA" id="ARBA00023015"/>
    </source>
</evidence>
<dbReference type="OrthoDB" id="5242893at2"/>
<keyword evidence="5 11" id="KW-0479">Metal-binding</keyword>
<dbReference type="InterPro" id="IPR043135">
    <property type="entry name" value="Fur_C"/>
</dbReference>